<dbReference type="InterPro" id="IPR027417">
    <property type="entry name" value="P-loop_NTPase"/>
</dbReference>
<accession>A0A2G8RPV0</accession>
<reference evidence="1 2" key="1">
    <citation type="journal article" date="2015" name="Sci. Rep.">
        <title>Chromosome-level genome map provides insights into diverse defense mechanisms in the medicinal fungus Ganoderma sinense.</title>
        <authorList>
            <person name="Zhu Y."/>
            <person name="Xu J."/>
            <person name="Sun C."/>
            <person name="Zhou S."/>
            <person name="Xu H."/>
            <person name="Nelson D.R."/>
            <person name="Qian J."/>
            <person name="Song J."/>
            <person name="Luo H."/>
            <person name="Xiang L."/>
            <person name="Li Y."/>
            <person name="Xu Z."/>
            <person name="Ji A."/>
            <person name="Wang L."/>
            <person name="Lu S."/>
            <person name="Hayward A."/>
            <person name="Sun W."/>
            <person name="Li X."/>
            <person name="Schwartz D.C."/>
            <person name="Wang Y."/>
            <person name="Chen S."/>
        </authorList>
    </citation>
    <scope>NUCLEOTIDE SEQUENCE [LARGE SCALE GENOMIC DNA]</scope>
    <source>
        <strain evidence="1 2">ZZ0214-1</strain>
    </source>
</reference>
<evidence type="ECO:0000313" key="2">
    <source>
        <dbReference type="Proteomes" id="UP000230002"/>
    </source>
</evidence>
<comment type="caution">
    <text evidence="1">The sequence shown here is derived from an EMBL/GenBank/DDBJ whole genome shotgun (WGS) entry which is preliminary data.</text>
</comment>
<dbReference type="EMBL" id="AYKW01000068">
    <property type="protein sequence ID" value="PIL23521.1"/>
    <property type="molecule type" value="Genomic_DNA"/>
</dbReference>
<dbReference type="AlphaFoldDB" id="A0A2G8RPV0"/>
<dbReference type="Proteomes" id="UP000230002">
    <property type="component" value="Unassembled WGS sequence"/>
</dbReference>
<evidence type="ECO:0000313" key="1">
    <source>
        <dbReference type="EMBL" id="PIL23521.1"/>
    </source>
</evidence>
<name>A0A2G8RPV0_9APHY</name>
<dbReference type="STRING" id="1077348.A0A2G8RPV0"/>
<organism evidence="1 2">
    <name type="scientific">Ganoderma sinense ZZ0214-1</name>
    <dbReference type="NCBI Taxonomy" id="1077348"/>
    <lineage>
        <taxon>Eukaryota</taxon>
        <taxon>Fungi</taxon>
        <taxon>Dikarya</taxon>
        <taxon>Basidiomycota</taxon>
        <taxon>Agaricomycotina</taxon>
        <taxon>Agaricomycetes</taxon>
        <taxon>Polyporales</taxon>
        <taxon>Polyporaceae</taxon>
        <taxon>Ganoderma</taxon>
    </lineage>
</organism>
<gene>
    <name evidence="1" type="ORF">GSI_14833</name>
</gene>
<proteinExistence type="predicted"/>
<keyword evidence="2" id="KW-1185">Reference proteome</keyword>
<protein>
    <submittedName>
        <fullName evidence="1">Uncharacterized protein</fullName>
    </submittedName>
</protein>
<dbReference type="Gene3D" id="3.40.50.300">
    <property type="entry name" value="P-loop containing nucleotide triphosphate hydrolases"/>
    <property type="match status" value="1"/>
</dbReference>
<sequence length="129" mass="14918">MNLMHYKIVFLNKSDLFWKKVQSSHINDYFSARVISLFLYRANVDHCHSQDYNGTKGDAEAGLQYFRGVFGRAFHKKYSGERDLMIHTTTATNLNDRRVGFIMNNVRVSRFSFTGSALLSQSLRKSDPL</sequence>